<reference evidence="1 2" key="1">
    <citation type="submission" date="2018-09" db="EMBL/GenBank/DDBJ databases">
        <title>Nocardia yunnanensis sp. nov., an actinomycete isolated from a soil sample.</title>
        <authorList>
            <person name="Zhang J."/>
        </authorList>
    </citation>
    <scope>NUCLEOTIDE SEQUENCE [LARGE SCALE GENOMIC DNA]</scope>
    <source>
        <strain evidence="1 2">CFHS0054</strain>
    </source>
</reference>
<sequence>MGMPVEWMHTARVLRRTGFGATGAEIDAVPDAAAYLRSALAAGPDADPALPDFAPLTAPGKGASAPARKAYQAQINGQLDTLTAWWLRRMVAVRVPVREKLTLMWHNHFATSAAKVRSAGEMAAQNRTLRTLGTGDFGALAYAMLTDPAMLRWLDGVTSTVKAPNENLSREFMELFALGHGNGYTETDVREGARALTGWTIVNGVATFDQKRHDGGSKTFLGVTGPLDARGFCTAVLARPESARFVAARLWQQLASDDPPSAAVLDRLTAAYGPGRDLSALVTAICTDPEFVSAPGTVVHGPVEWLVGAVRALRVPLTDDSQVRGLAATLRTLGQLPFYPPNVGGWPRGQGWMSSAAAQLRLTTAAKLVRTADLSALTAVGRADRVDAAGHLFGVGHWSDRSAQVLSAVADQPDRLATLAINTPEYLTS</sequence>
<dbReference type="Pfam" id="PF08811">
    <property type="entry name" value="DUF1800"/>
    <property type="match status" value="1"/>
</dbReference>
<dbReference type="InterPro" id="IPR014917">
    <property type="entry name" value="DUF1800"/>
</dbReference>
<dbReference type="EMBL" id="CP032568">
    <property type="protein sequence ID" value="AYF78058.1"/>
    <property type="molecule type" value="Genomic_DNA"/>
</dbReference>
<accession>A0A386ZKV9</accession>
<organism evidence="1 2">
    <name type="scientific">Nocardia yunnanensis</name>
    <dbReference type="NCBI Taxonomy" id="2382165"/>
    <lineage>
        <taxon>Bacteria</taxon>
        <taxon>Bacillati</taxon>
        <taxon>Actinomycetota</taxon>
        <taxon>Actinomycetes</taxon>
        <taxon>Mycobacteriales</taxon>
        <taxon>Nocardiaceae</taxon>
        <taxon>Nocardia</taxon>
    </lineage>
</organism>
<dbReference type="Proteomes" id="UP000267164">
    <property type="component" value="Chromosome"/>
</dbReference>
<dbReference type="RefSeq" id="WP_120743139.1">
    <property type="nucleotide sequence ID" value="NZ_CP032568.1"/>
</dbReference>
<evidence type="ECO:0000313" key="2">
    <source>
        <dbReference type="Proteomes" id="UP000267164"/>
    </source>
</evidence>
<name>A0A386ZKV9_9NOCA</name>
<dbReference type="KEGG" id="nyu:D7D52_34315"/>
<dbReference type="OrthoDB" id="9772295at2"/>
<evidence type="ECO:0000313" key="1">
    <source>
        <dbReference type="EMBL" id="AYF78058.1"/>
    </source>
</evidence>
<keyword evidence="2" id="KW-1185">Reference proteome</keyword>
<gene>
    <name evidence="1" type="ORF">D7D52_34315</name>
</gene>
<protein>
    <submittedName>
        <fullName evidence="1">DUF1800 domain-containing protein</fullName>
    </submittedName>
</protein>
<dbReference type="AlphaFoldDB" id="A0A386ZKV9"/>
<proteinExistence type="predicted"/>